<reference evidence="2" key="1">
    <citation type="submission" date="2020-11" db="EMBL/GenBank/DDBJ databases">
        <authorList>
            <consortium name="DOE Joint Genome Institute"/>
            <person name="Ahrendt S."/>
            <person name="Riley R."/>
            <person name="Andreopoulos W."/>
            <person name="Labutti K."/>
            <person name="Pangilinan J."/>
            <person name="Ruiz-Duenas F.J."/>
            <person name="Barrasa J.M."/>
            <person name="Sanchez-Garcia M."/>
            <person name="Camarero S."/>
            <person name="Miyauchi S."/>
            <person name="Serrano A."/>
            <person name="Linde D."/>
            <person name="Babiker R."/>
            <person name="Drula E."/>
            <person name="Ayuso-Fernandez I."/>
            <person name="Pacheco R."/>
            <person name="Padilla G."/>
            <person name="Ferreira P."/>
            <person name="Barriuso J."/>
            <person name="Kellner H."/>
            <person name="Castanera R."/>
            <person name="Alfaro M."/>
            <person name="Ramirez L."/>
            <person name="Pisabarro A.G."/>
            <person name="Kuo A."/>
            <person name="Tritt A."/>
            <person name="Lipzen A."/>
            <person name="He G."/>
            <person name="Yan M."/>
            <person name="Ng V."/>
            <person name="Cullen D."/>
            <person name="Martin F."/>
            <person name="Rosso M.-N."/>
            <person name="Henrissat B."/>
            <person name="Hibbett D."/>
            <person name="Martinez A.T."/>
            <person name="Grigoriev I.V."/>
        </authorList>
    </citation>
    <scope>NUCLEOTIDE SEQUENCE</scope>
    <source>
        <strain evidence="2">CIRM-BRFM 674</strain>
    </source>
</reference>
<dbReference type="EMBL" id="MU155134">
    <property type="protein sequence ID" value="KAF9485620.1"/>
    <property type="molecule type" value="Genomic_DNA"/>
</dbReference>
<accession>A0A9P6D794</accession>
<feature type="compositionally biased region" description="Basic and acidic residues" evidence="1">
    <location>
        <begin position="15"/>
        <end position="40"/>
    </location>
</feature>
<feature type="compositionally biased region" description="Basic and acidic residues" evidence="1">
    <location>
        <begin position="48"/>
        <end position="64"/>
    </location>
</feature>
<dbReference type="AlphaFoldDB" id="A0A9P6D794"/>
<sequence>MGLGARPARPCAKCEPGERGCLDSPPRESAFRGDYVHTLRDEEEDEKGEGKRGGRHALDSDKQRRGQKNVGMHPPGKRTVQSQCSAVEEKQEWGGVVVIMICIWMWRECRSRFELGLDLMEGREPGPSMVWCGPTAKVDVDGDEGGAGIDTYTTVTA</sequence>
<name>A0A9P6D794_9AGAR</name>
<organism evidence="2 3">
    <name type="scientific">Pholiota conissans</name>
    <dbReference type="NCBI Taxonomy" id="109636"/>
    <lineage>
        <taxon>Eukaryota</taxon>
        <taxon>Fungi</taxon>
        <taxon>Dikarya</taxon>
        <taxon>Basidiomycota</taxon>
        <taxon>Agaricomycotina</taxon>
        <taxon>Agaricomycetes</taxon>
        <taxon>Agaricomycetidae</taxon>
        <taxon>Agaricales</taxon>
        <taxon>Agaricineae</taxon>
        <taxon>Strophariaceae</taxon>
        <taxon>Pholiota</taxon>
    </lineage>
</organism>
<evidence type="ECO:0000313" key="3">
    <source>
        <dbReference type="Proteomes" id="UP000807469"/>
    </source>
</evidence>
<dbReference type="Proteomes" id="UP000807469">
    <property type="component" value="Unassembled WGS sequence"/>
</dbReference>
<evidence type="ECO:0000256" key="1">
    <source>
        <dbReference type="SAM" id="MobiDB-lite"/>
    </source>
</evidence>
<protein>
    <submittedName>
        <fullName evidence="2">Uncharacterized protein</fullName>
    </submittedName>
</protein>
<keyword evidence="3" id="KW-1185">Reference proteome</keyword>
<gene>
    <name evidence="2" type="ORF">BDN70DRAFT_916749</name>
</gene>
<comment type="caution">
    <text evidence="2">The sequence shown here is derived from an EMBL/GenBank/DDBJ whole genome shotgun (WGS) entry which is preliminary data.</text>
</comment>
<evidence type="ECO:0000313" key="2">
    <source>
        <dbReference type="EMBL" id="KAF9485620.1"/>
    </source>
</evidence>
<proteinExistence type="predicted"/>
<feature type="region of interest" description="Disordered" evidence="1">
    <location>
        <begin position="1"/>
        <end position="82"/>
    </location>
</feature>